<dbReference type="EMBL" id="FZNY01000001">
    <property type="protein sequence ID" value="SNR40842.1"/>
    <property type="molecule type" value="Genomic_DNA"/>
</dbReference>
<gene>
    <name evidence="2" type="ORF">SAMN06265376_101637</name>
</gene>
<dbReference type="RefSeq" id="WP_089369964.1">
    <property type="nucleotide sequence ID" value="NZ_BMEP01000002.1"/>
</dbReference>
<proteinExistence type="predicted"/>
<organism evidence="2 3">
    <name type="scientific">Dokdonia pacifica</name>
    <dbReference type="NCBI Taxonomy" id="1627892"/>
    <lineage>
        <taxon>Bacteria</taxon>
        <taxon>Pseudomonadati</taxon>
        <taxon>Bacteroidota</taxon>
        <taxon>Flavobacteriia</taxon>
        <taxon>Flavobacteriales</taxon>
        <taxon>Flavobacteriaceae</taxon>
        <taxon>Dokdonia</taxon>
    </lineage>
</organism>
<dbReference type="InterPro" id="IPR004919">
    <property type="entry name" value="GmrSD_N"/>
</dbReference>
<sequence length="602" mass="70826">MAYEKPITIKEAITAIQDQEFILPSIQREFVWGTYQIETLFDSLMRDYPISTFLFWKVKSENIDKFKFYRFLKDYHQRDNKHNQPADISSEKDRIAILDGQQRLTSLYIGLKGSDSRKLPKYQWSSDYAFPTKKLYVNLLEKSSDSDREYDFQFLSEDDLNWYEHETEKKYFWFRVGDVLGFKDITEVMQFLVKNKLMDSSLWTQNEIDFSMNTLSKLFKVICENETINFFLEKSEELDKVLQIFIRINSGGTKLSYSDLLLSIATAQWKKKDARKIIHEFVDKINAIGGGYSFNKDIVLKSCLVLSNIKDIRFHVDNFSSENMSKIEDEWDDISSAITSTIKLIYHFGFNNKALTANNAIIPIAYFIKKRGISESNLLNHSSQENNRKLIKEWLIRALLKKVFGGTPDSLYPVYRNIINQNEGDFPLEALIERYKGSNKSLEFYEDNIEHLLTTNYGSSFAFMVLSLIYPLKGSYEFHQDHMHPKTFFTHKKLEKFGIETFDEREAYISRYNSLPNLQLIEAVENKQKNAKKLDVWLDEAYPSEQEQLAFKHMHFFPVDESVTFSNFVNFYDARRELLKQKLIKILNVKIVETETINNIPN</sequence>
<name>A0A238W2R0_9FLAO</name>
<accession>A0A238W2R0</accession>
<reference evidence="2 3" key="1">
    <citation type="submission" date="2017-06" db="EMBL/GenBank/DDBJ databases">
        <authorList>
            <person name="Kim H.J."/>
            <person name="Triplett B.A."/>
        </authorList>
    </citation>
    <scope>NUCLEOTIDE SEQUENCE [LARGE SCALE GENOMIC DNA]</scope>
    <source>
        <strain evidence="2 3">DSM 25597</strain>
    </source>
</reference>
<dbReference type="PANTHER" id="PTHR37292:SF2">
    <property type="entry name" value="DUF262 DOMAIN-CONTAINING PROTEIN"/>
    <property type="match status" value="1"/>
</dbReference>
<dbReference type="Proteomes" id="UP000198379">
    <property type="component" value="Unassembled WGS sequence"/>
</dbReference>
<dbReference type="AlphaFoldDB" id="A0A238W2R0"/>
<evidence type="ECO:0000313" key="2">
    <source>
        <dbReference type="EMBL" id="SNR40842.1"/>
    </source>
</evidence>
<evidence type="ECO:0000259" key="1">
    <source>
        <dbReference type="Pfam" id="PF03235"/>
    </source>
</evidence>
<protein>
    <submittedName>
        <fullName evidence="2">Uncharacterized conserved protein, contains ParB-like and HNH nuclease domains</fullName>
    </submittedName>
</protein>
<dbReference type="Pfam" id="PF03235">
    <property type="entry name" value="GmrSD_N"/>
    <property type="match status" value="1"/>
</dbReference>
<dbReference type="PANTHER" id="PTHR37292">
    <property type="entry name" value="VNG6097C"/>
    <property type="match status" value="1"/>
</dbReference>
<evidence type="ECO:0000313" key="3">
    <source>
        <dbReference type="Proteomes" id="UP000198379"/>
    </source>
</evidence>
<feature type="domain" description="GmrSD restriction endonucleases N-terminal" evidence="1">
    <location>
        <begin position="12"/>
        <end position="263"/>
    </location>
</feature>
<keyword evidence="3" id="KW-1185">Reference proteome</keyword>
<dbReference type="OrthoDB" id="9798761at2"/>